<name>A0A2M6WHJ2_9BACT</name>
<keyword evidence="1" id="KW-0175">Coiled coil</keyword>
<dbReference type="AlphaFoldDB" id="A0A2M6WHJ2"/>
<feature type="coiled-coil region" evidence="1">
    <location>
        <begin position="25"/>
        <end position="59"/>
    </location>
</feature>
<dbReference type="EMBL" id="PFBA01000027">
    <property type="protein sequence ID" value="PIT92252.1"/>
    <property type="molecule type" value="Genomic_DNA"/>
</dbReference>
<reference evidence="3" key="1">
    <citation type="submission" date="2017-09" db="EMBL/GenBank/DDBJ databases">
        <title>Depth-based differentiation of microbial function through sediment-hosted aquifers and enrichment of novel symbionts in the deep terrestrial subsurface.</title>
        <authorList>
            <person name="Probst A.J."/>
            <person name="Ladd B."/>
            <person name="Jarett J.K."/>
            <person name="Geller-Mcgrath D.E."/>
            <person name="Sieber C.M.K."/>
            <person name="Emerson J.B."/>
            <person name="Anantharaman K."/>
            <person name="Thomas B.C."/>
            <person name="Malmstrom R."/>
            <person name="Stieglmeier M."/>
            <person name="Klingl A."/>
            <person name="Woyke T."/>
            <person name="Ryan C.M."/>
            <person name="Banfield J.F."/>
        </authorList>
    </citation>
    <scope>NUCLEOTIDE SEQUENCE [LARGE SCALE GENOMIC DNA]</scope>
</reference>
<comment type="caution">
    <text evidence="2">The sequence shown here is derived from an EMBL/GenBank/DDBJ whole genome shotgun (WGS) entry which is preliminary data.</text>
</comment>
<sequence length="102" mass="12046">MTNLLFLHFRSKTRIIKTEEFLMSTDKLEREIAEATEIIKNANQMLERAKSMEREAQLNLLQATQHLHELLKKRDELNGCLDDDEFGDTWIREGRGAQSRRE</sequence>
<gene>
    <name evidence="2" type="ORF">COU08_02995</name>
</gene>
<evidence type="ECO:0000313" key="3">
    <source>
        <dbReference type="Proteomes" id="UP000228635"/>
    </source>
</evidence>
<accession>A0A2M6WHJ2</accession>
<protein>
    <submittedName>
        <fullName evidence="2">Uncharacterized protein</fullName>
    </submittedName>
</protein>
<evidence type="ECO:0000313" key="2">
    <source>
        <dbReference type="EMBL" id="PIT92252.1"/>
    </source>
</evidence>
<proteinExistence type="predicted"/>
<organism evidence="2 3">
    <name type="scientific">Candidatus Harrisonbacteria bacterium CG10_big_fil_rev_8_21_14_0_10_42_17</name>
    <dbReference type="NCBI Taxonomy" id="1974584"/>
    <lineage>
        <taxon>Bacteria</taxon>
        <taxon>Candidatus Harrisoniibacteriota</taxon>
    </lineage>
</organism>
<evidence type="ECO:0000256" key="1">
    <source>
        <dbReference type="SAM" id="Coils"/>
    </source>
</evidence>
<dbReference type="Proteomes" id="UP000228635">
    <property type="component" value="Unassembled WGS sequence"/>
</dbReference>